<proteinExistence type="predicted"/>
<evidence type="ECO:0000313" key="1">
    <source>
        <dbReference type="EMBL" id="KAF9588527.1"/>
    </source>
</evidence>
<dbReference type="AlphaFoldDB" id="A0A835GYL7"/>
<reference evidence="1 2" key="1">
    <citation type="submission" date="2020-10" db="EMBL/GenBank/DDBJ databases">
        <title>The Coptis chinensis genome and diversification of protoberbering-type alkaloids.</title>
        <authorList>
            <person name="Wang B."/>
            <person name="Shu S."/>
            <person name="Song C."/>
            <person name="Liu Y."/>
        </authorList>
    </citation>
    <scope>NUCLEOTIDE SEQUENCE [LARGE SCALE GENOMIC DNA]</scope>
    <source>
        <strain evidence="1">HL-2020</strain>
        <tissue evidence="1">Leaf</tissue>
    </source>
</reference>
<organism evidence="1 2">
    <name type="scientific">Coptis chinensis</name>
    <dbReference type="NCBI Taxonomy" id="261450"/>
    <lineage>
        <taxon>Eukaryota</taxon>
        <taxon>Viridiplantae</taxon>
        <taxon>Streptophyta</taxon>
        <taxon>Embryophyta</taxon>
        <taxon>Tracheophyta</taxon>
        <taxon>Spermatophyta</taxon>
        <taxon>Magnoliopsida</taxon>
        <taxon>Ranunculales</taxon>
        <taxon>Ranunculaceae</taxon>
        <taxon>Coptidoideae</taxon>
        <taxon>Coptis</taxon>
    </lineage>
</organism>
<gene>
    <name evidence="1" type="ORF">IFM89_013021</name>
</gene>
<dbReference type="EMBL" id="JADFTS010000009">
    <property type="protein sequence ID" value="KAF9588527.1"/>
    <property type="molecule type" value="Genomic_DNA"/>
</dbReference>
<keyword evidence="2" id="KW-1185">Reference proteome</keyword>
<accession>A0A835GYL7</accession>
<sequence>MGRRQALLQVETDTWCSSSGLNVDGTLVQVGVWGDGGHIHSSHPSPDLRISSSLSSFFVTLLFLAFEEVRSFVLKELVSFFSTNTTQMQQYGATSYGVTRIERPDQVVVM</sequence>
<dbReference type="Proteomes" id="UP000631114">
    <property type="component" value="Unassembled WGS sequence"/>
</dbReference>
<name>A0A835GYL7_9MAGN</name>
<protein>
    <submittedName>
        <fullName evidence="1">Uncharacterized protein</fullName>
    </submittedName>
</protein>
<comment type="caution">
    <text evidence="1">The sequence shown here is derived from an EMBL/GenBank/DDBJ whole genome shotgun (WGS) entry which is preliminary data.</text>
</comment>
<evidence type="ECO:0000313" key="2">
    <source>
        <dbReference type="Proteomes" id="UP000631114"/>
    </source>
</evidence>